<keyword evidence="2" id="KW-1185">Reference proteome</keyword>
<dbReference type="AntiFam" id="ANF00226">
    <property type="entry name" value="Shadow ORF (opposite pknB)"/>
</dbReference>
<dbReference type="AlphaFoldDB" id="A0A445CIS7"/>
<protein>
    <submittedName>
        <fullName evidence="1">Uncharacterized protein</fullName>
    </submittedName>
</protein>
<sequence length="199" mass="21421">MIKARKLIIIRNKLGTPIIPSQIKSRAFLAFSIYSGDFSFGGSKIGIVIKRIQVERSNIEAGPANAILGGRGGLQGHSEINFINTLSILAEQVDSKVRRVELNPGEAEVGDLGTAVCVEQDIARLDIAVYDGRITSKVQELESPGNIEDNGEPSVPRQGDICICISKEGLLEASVGHVLIHQHPLVPFHTVAQQGHQEG</sequence>
<organism evidence="1 2">
    <name type="scientific">Arachis hypogaea</name>
    <name type="common">Peanut</name>
    <dbReference type="NCBI Taxonomy" id="3818"/>
    <lineage>
        <taxon>Eukaryota</taxon>
        <taxon>Viridiplantae</taxon>
        <taxon>Streptophyta</taxon>
        <taxon>Embryophyta</taxon>
        <taxon>Tracheophyta</taxon>
        <taxon>Spermatophyta</taxon>
        <taxon>Magnoliopsida</taxon>
        <taxon>eudicotyledons</taxon>
        <taxon>Gunneridae</taxon>
        <taxon>Pentapetalae</taxon>
        <taxon>rosids</taxon>
        <taxon>fabids</taxon>
        <taxon>Fabales</taxon>
        <taxon>Fabaceae</taxon>
        <taxon>Papilionoideae</taxon>
        <taxon>50 kb inversion clade</taxon>
        <taxon>dalbergioids sensu lato</taxon>
        <taxon>Dalbergieae</taxon>
        <taxon>Pterocarpus clade</taxon>
        <taxon>Arachis</taxon>
    </lineage>
</organism>
<gene>
    <name evidence="1" type="ORF">Ahy_A07g037423</name>
</gene>
<evidence type="ECO:0000313" key="2">
    <source>
        <dbReference type="Proteomes" id="UP000289738"/>
    </source>
</evidence>
<comment type="caution">
    <text evidence="1">The sequence shown here is derived from an EMBL/GenBank/DDBJ whole genome shotgun (WGS) entry which is preliminary data.</text>
</comment>
<name>A0A445CIS7_ARAHY</name>
<accession>A0A445CIS7</accession>
<dbReference type="EMBL" id="SDMP01000007">
    <property type="protein sequence ID" value="RYR50810.1"/>
    <property type="molecule type" value="Genomic_DNA"/>
</dbReference>
<dbReference type="Proteomes" id="UP000289738">
    <property type="component" value="Chromosome A07"/>
</dbReference>
<proteinExistence type="predicted"/>
<evidence type="ECO:0000313" key="1">
    <source>
        <dbReference type="EMBL" id="RYR50810.1"/>
    </source>
</evidence>
<reference evidence="1 2" key="1">
    <citation type="submission" date="2019-01" db="EMBL/GenBank/DDBJ databases">
        <title>Sequencing of cultivated peanut Arachis hypogaea provides insights into genome evolution and oil improvement.</title>
        <authorList>
            <person name="Chen X."/>
        </authorList>
    </citation>
    <scope>NUCLEOTIDE SEQUENCE [LARGE SCALE GENOMIC DNA]</scope>
    <source>
        <strain evidence="2">cv. Fuhuasheng</strain>
        <tissue evidence="1">Leaves</tissue>
    </source>
</reference>